<dbReference type="InterPro" id="IPR001647">
    <property type="entry name" value="HTH_TetR"/>
</dbReference>
<dbReference type="InterPro" id="IPR050109">
    <property type="entry name" value="HTH-type_TetR-like_transc_reg"/>
</dbReference>
<comment type="caution">
    <text evidence="5">The sequence shown here is derived from an EMBL/GenBank/DDBJ whole genome shotgun (WGS) entry which is preliminary data.</text>
</comment>
<proteinExistence type="predicted"/>
<dbReference type="Gene3D" id="1.10.357.10">
    <property type="entry name" value="Tetracycline Repressor, domain 2"/>
    <property type="match status" value="1"/>
</dbReference>
<feature type="coiled-coil region" evidence="3">
    <location>
        <begin position="62"/>
        <end position="89"/>
    </location>
</feature>
<keyword evidence="6" id="KW-1185">Reference proteome</keyword>
<evidence type="ECO:0000313" key="5">
    <source>
        <dbReference type="EMBL" id="KAB2339963.1"/>
    </source>
</evidence>
<feature type="domain" description="HTH tetR-type" evidence="4">
    <location>
        <begin position="17"/>
        <end position="79"/>
    </location>
</feature>
<dbReference type="Proteomes" id="UP000468735">
    <property type="component" value="Unassembled WGS sequence"/>
</dbReference>
<dbReference type="Pfam" id="PF00440">
    <property type="entry name" value="TetR_N"/>
    <property type="match status" value="1"/>
</dbReference>
<keyword evidence="3" id="KW-0175">Coiled coil</keyword>
<dbReference type="GO" id="GO:0000976">
    <property type="term" value="F:transcription cis-regulatory region binding"/>
    <property type="evidence" value="ECO:0007669"/>
    <property type="project" value="TreeGrafter"/>
</dbReference>
<gene>
    <name evidence="5" type="ORF">F8566_46275</name>
</gene>
<dbReference type="SUPFAM" id="SSF46689">
    <property type="entry name" value="Homeodomain-like"/>
    <property type="match status" value="1"/>
</dbReference>
<dbReference type="OrthoDB" id="3627020at2"/>
<accession>A0A6H9YAL5</accession>
<dbReference type="PANTHER" id="PTHR30055">
    <property type="entry name" value="HTH-TYPE TRANSCRIPTIONAL REGULATOR RUTR"/>
    <property type="match status" value="1"/>
</dbReference>
<name>A0A6H9YAL5_9ACTN</name>
<organism evidence="5 6">
    <name type="scientific">Actinomadura rudentiformis</name>
    <dbReference type="NCBI Taxonomy" id="359158"/>
    <lineage>
        <taxon>Bacteria</taxon>
        <taxon>Bacillati</taxon>
        <taxon>Actinomycetota</taxon>
        <taxon>Actinomycetes</taxon>
        <taxon>Streptosporangiales</taxon>
        <taxon>Thermomonosporaceae</taxon>
        <taxon>Actinomadura</taxon>
    </lineage>
</organism>
<dbReference type="PANTHER" id="PTHR30055:SF226">
    <property type="entry name" value="HTH-TYPE TRANSCRIPTIONAL REGULATOR PKSA"/>
    <property type="match status" value="1"/>
</dbReference>
<reference evidence="5 6" key="1">
    <citation type="submission" date="2019-09" db="EMBL/GenBank/DDBJ databases">
        <title>Actinomadura physcomitrii sp. nov., a novel actinomycete isolated from moss [Physcomitrium sphaericum (Ludw) Fuernr].</title>
        <authorList>
            <person name="Zhuang X."/>
            <person name="Liu C."/>
        </authorList>
    </citation>
    <scope>NUCLEOTIDE SEQUENCE [LARGE SCALE GENOMIC DNA]</scope>
    <source>
        <strain evidence="5 6">HMC1</strain>
    </source>
</reference>
<dbReference type="AlphaFoldDB" id="A0A6H9YAL5"/>
<sequence>MQEPSCTGNGYVSQVASPTRERILDATLALVQERGFGGTTVTDIEELAGLSPGSGSFYRHFRSKEEAVREVYERELERAQRHRETFERGPVDDPPQALTRRITEQLDYMERIKPLITLLAREHGRFPDLEAKIGRSLLDQGITEEADHLTRDLHDHPAHGDPRALLAVVISAITGYHLARTFFGRSPADVTPERFASTLAELIITATLDPPDTPGDKTP</sequence>
<evidence type="ECO:0000259" key="4">
    <source>
        <dbReference type="PROSITE" id="PS50977"/>
    </source>
</evidence>
<feature type="DNA-binding region" description="H-T-H motif" evidence="2">
    <location>
        <begin position="42"/>
        <end position="61"/>
    </location>
</feature>
<dbReference type="EMBL" id="WBMT01000032">
    <property type="protein sequence ID" value="KAB2339963.1"/>
    <property type="molecule type" value="Genomic_DNA"/>
</dbReference>
<evidence type="ECO:0000313" key="6">
    <source>
        <dbReference type="Proteomes" id="UP000468735"/>
    </source>
</evidence>
<keyword evidence="1 2" id="KW-0238">DNA-binding</keyword>
<dbReference type="PROSITE" id="PS50977">
    <property type="entry name" value="HTH_TETR_2"/>
    <property type="match status" value="1"/>
</dbReference>
<evidence type="ECO:0000256" key="2">
    <source>
        <dbReference type="PROSITE-ProRule" id="PRU00335"/>
    </source>
</evidence>
<evidence type="ECO:0000256" key="1">
    <source>
        <dbReference type="ARBA" id="ARBA00023125"/>
    </source>
</evidence>
<evidence type="ECO:0000256" key="3">
    <source>
        <dbReference type="SAM" id="Coils"/>
    </source>
</evidence>
<dbReference type="InterPro" id="IPR009057">
    <property type="entry name" value="Homeodomain-like_sf"/>
</dbReference>
<protein>
    <submittedName>
        <fullName evidence="5">TetR/AcrR family transcriptional regulator</fullName>
    </submittedName>
</protein>
<dbReference type="GO" id="GO:0003700">
    <property type="term" value="F:DNA-binding transcription factor activity"/>
    <property type="evidence" value="ECO:0007669"/>
    <property type="project" value="TreeGrafter"/>
</dbReference>